<evidence type="ECO:0000313" key="1">
    <source>
        <dbReference type="EMBL" id="KAJ8641914.1"/>
    </source>
</evidence>
<accession>A0ACC2M8H2</accession>
<protein>
    <submittedName>
        <fullName evidence="1">Uncharacterized protein</fullName>
    </submittedName>
</protein>
<dbReference type="EMBL" id="CM056813">
    <property type="protein sequence ID" value="KAJ8641914.1"/>
    <property type="molecule type" value="Genomic_DNA"/>
</dbReference>
<proteinExistence type="predicted"/>
<keyword evidence="2" id="KW-1185">Reference proteome</keyword>
<comment type="caution">
    <text evidence="1">The sequence shown here is derived from an EMBL/GenBank/DDBJ whole genome shotgun (WGS) entry which is preliminary data.</text>
</comment>
<sequence>MNRSRSSFTKLERKTVERNRRTNMKSLCFKLASLIPSHHSKRAPSIPDQLVQAEAYIKNLQKKIEELKQKRALAAHMVEINKDITDGMMIGLGMPVIEVRESGSTVELTKSSTRFILRSLALEWVLKVQGCMRD</sequence>
<evidence type="ECO:0000313" key="2">
    <source>
        <dbReference type="Proteomes" id="UP001234297"/>
    </source>
</evidence>
<reference evidence="1 2" key="1">
    <citation type="journal article" date="2022" name="Hortic Res">
        <title>A haplotype resolved chromosomal level avocado genome allows analysis of novel avocado genes.</title>
        <authorList>
            <person name="Nath O."/>
            <person name="Fletcher S.J."/>
            <person name="Hayward A."/>
            <person name="Shaw L.M."/>
            <person name="Masouleh A.K."/>
            <person name="Furtado A."/>
            <person name="Henry R.J."/>
            <person name="Mitter N."/>
        </authorList>
    </citation>
    <scope>NUCLEOTIDE SEQUENCE [LARGE SCALE GENOMIC DNA]</scope>
    <source>
        <strain evidence="2">cv. Hass</strain>
    </source>
</reference>
<name>A0ACC2M8H2_PERAE</name>
<gene>
    <name evidence="1" type="ORF">MRB53_018608</name>
</gene>
<dbReference type="Proteomes" id="UP001234297">
    <property type="component" value="Chromosome 5"/>
</dbReference>
<organism evidence="1 2">
    <name type="scientific">Persea americana</name>
    <name type="common">Avocado</name>
    <dbReference type="NCBI Taxonomy" id="3435"/>
    <lineage>
        <taxon>Eukaryota</taxon>
        <taxon>Viridiplantae</taxon>
        <taxon>Streptophyta</taxon>
        <taxon>Embryophyta</taxon>
        <taxon>Tracheophyta</taxon>
        <taxon>Spermatophyta</taxon>
        <taxon>Magnoliopsida</taxon>
        <taxon>Magnoliidae</taxon>
        <taxon>Laurales</taxon>
        <taxon>Lauraceae</taxon>
        <taxon>Persea</taxon>
    </lineage>
</organism>